<gene>
    <name evidence="1" type="ORF">F0562_014709</name>
</gene>
<dbReference type="AlphaFoldDB" id="A0A5J4ZNJ1"/>
<dbReference type="Proteomes" id="UP000325577">
    <property type="component" value="Linkage Group LG6"/>
</dbReference>
<evidence type="ECO:0000313" key="1">
    <source>
        <dbReference type="EMBL" id="KAA8520453.1"/>
    </source>
</evidence>
<organism evidence="1 2">
    <name type="scientific">Nyssa sinensis</name>
    <dbReference type="NCBI Taxonomy" id="561372"/>
    <lineage>
        <taxon>Eukaryota</taxon>
        <taxon>Viridiplantae</taxon>
        <taxon>Streptophyta</taxon>
        <taxon>Embryophyta</taxon>
        <taxon>Tracheophyta</taxon>
        <taxon>Spermatophyta</taxon>
        <taxon>Magnoliopsida</taxon>
        <taxon>eudicotyledons</taxon>
        <taxon>Gunneridae</taxon>
        <taxon>Pentapetalae</taxon>
        <taxon>asterids</taxon>
        <taxon>Cornales</taxon>
        <taxon>Nyssaceae</taxon>
        <taxon>Nyssa</taxon>
    </lineage>
</organism>
<sequence>MMRESSAHSGEKSLKFHELNWVLDQHSSPVRREGANRSSFAMKTLSNDEIDLEGGKLEKDRGKIVRSGRL</sequence>
<dbReference type="EMBL" id="CM018049">
    <property type="protein sequence ID" value="KAA8520453.1"/>
    <property type="molecule type" value="Genomic_DNA"/>
</dbReference>
<proteinExistence type="predicted"/>
<keyword evidence="2" id="KW-1185">Reference proteome</keyword>
<evidence type="ECO:0000313" key="2">
    <source>
        <dbReference type="Proteomes" id="UP000325577"/>
    </source>
</evidence>
<dbReference type="OrthoDB" id="417037at2759"/>
<protein>
    <submittedName>
        <fullName evidence="1">Uncharacterized protein</fullName>
    </submittedName>
</protein>
<accession>A0A5J4ZNJ1</accession>
<reference evidence="1 2" key="1">
    <citation type="submission" date="2019-09" db="EMBL/GenBank/DDBJ databases">
        <title>A chromosome-level genome assembly of the Chinese tupelo Nyssa sinensis.</title>
        <authorList>
            <person name="Yang X."/>
            <person name="Kang M."/>
            <person name="Yang Y."/>
            <person name="Xiong H."/>
            <person name="Wang M."/>
            <person name="Zhang Z."/>
            <person name="Wang Z."/>
            <person name="Wu H."/>
            <person name="Ma T."/>
            <person name="Liu J."/>
            <person name="Xi Z."/>
        </authorList>
    </citation>
    <scope>NUCLEOTIDE SEQUENCE [LARGE SCALE GENOMIC DNA]</scope>
    <source>
        <strain evidence="1">J267</strain>
        <tissue evidence="1">Leaf</tissue>
    </source>
</reference>
<name>A0A5J4ZNJ1_9ASTE</name>